<gene>
    <name evidence="2" type="ORF">OUZ56_018504</name>
</gene>
<comment type="caution">
    <text evidence="2">The sequence shown here is derived from an EMBL/GenBank/DDBJ whole genome shotgun (WGS) entry which is preliminary data.</text>
</comment>
<reference evidence="2 3" key="1">
    <citation type="journal article" date="2023" name="Nucleic Acids Res.">
        <title>The hologenome of Daphnia magna reveals possible DNA methylation and microbiome-mediated evolution of the host genome.</title>
        <authorList>
            <person name="Chaturvedi A."/>
            <person name="Li X."/>
            <person name="Dhandapani V."/>
            <person name="Marshall H."/>
            <person name="Kissane S."/>
            <person name="Cuenca-Cambronero M."/>
            <person name="Asole G."/>
            <person name="Calvet F."/>
            <person name="Ruiz-Romero M."/>
            <person name="Marangio P."/>
            <person name="Guigo R."/>
            <person name="Rago D."/>
            <person name="Mirbahai L."/>
            <person name="Eastwood N."/>
            <person name="Colbourne J.K."/>
            <person name="Zhou J."/>
            <person name="Mallon E."/>
            <person name="Orsini L."/>
        </authorList>
    </citation>
    <scope>NUCLEOTIDE SEQUENCE [LARGE SCALE GENOMIC DNA]</scope>
    <source>
        <strain evidence="2">LRV0_1</strain>
    </source>
</reference>
<evidence type="ECO:0000313" key="2">
    <source>
        <dbReference type="EMBL" id="KAK4009389.1"/>
    </source>
</evidence>
<organism evidence="2 3">
    <name type="scientific">Daphnia magna</name>
    <dbReference type="NCBI Taxonomy" id="35525"/>
    <lineage>
        <taxon>Eukaryota</taxon>
        <taxon>Metazoa</taxon>
        <taxon>Ecdysozoa</taxon>
        <taxon>Arthropoda</taxon>
        <taxon>Crustacea</taxon>
        <taxon>Branchiopoda</taxon>
        <taxon>Diplostraca</taxon>
        <taxon>Cladocera</taxon>
        <taxon>Anomopoda</taxon>
        <taxon>Daphniidae</taxon>
        <taxon>Daphnia</taxon>
    </lineage>
</organism>
<evidence type="ECO:0000313" key="3">
    <source>
        <dbReference type="Proteomes" id="UP001234178"/>
    </source>
</evidence>
<proteinExistence type="predicted"/>
<accession>A0ABQ9Z909</accession>
<dbReference type="EMBL" id="JAOYFB010000003">
    <property type="protein sequence ID" value="KAK4009389.1"/>
    <property type="molecule type" value="Genomic_DNA"/>
</dbReference>
<protein>
    <submittedName>
        <fullName evidence="2">Uncharacterized protein</fullName>
    </submittedName>
</protein>
<name>A0ABQ9Z909_9CRUS</name>
<sequence length="79" mass="9125">MNKILFVNIGETYTEARAKLAETKSYFDTQVSQDDEASAVNKEGRPKRKRRPTIKNFGRGDWSMPGHRIHTIYFGMKFG</sequence>
<keyword evidence="3" id="KW-1185">Reference proteome</keyword>
<feature type="region of interest" description="Disordered" evidence="1">
    <location>
        <begin position="33"/>
        <end position="59"/>
    </location>
</feature>
<dbReference type="Proteomes" id="UP001234178">
    <property type="component" value="Unassembled WGS sequence"/>
</dbReference>
<evidence type="ECO:0000256" key="1">
    <source>
        <dbReference type="SAM" id="MobiDB-lite"/>
    </source>
</evidence>